<name>A0ABQ5N8F4_9CLOT</name>
<evidence type="ECO:0000313" key="2">
    <source>
        <dbReference type="EMBL" id="GLC31496.1"/>
    </source>
</evidence>
<sequence>MRRWRVGTLTLGLLLIVLGSAFFIARTSGIITVTQVLSWWPIAIILLGIELLLSGVIVKGEDSKIRFDGFSIFAIILIILYCTGAFTLTKINSHINFSGIPFSINNYRYEESFKKNLTINANGKNTLVVENQFGTIEVGKSSSNNIELDAEIKLNTNDVDYAKSIYNSLVEVTDNNPVKITTNFNALDKGKANVKNINLVIRVPENIALDLKNEFGKIDVNSVSGKTTIYDKNGSISVKNVTGALEVTNEFGSIAVDSIKGDTKVINKNGSINITNIDGSLYTENKFGSITVKDVKNSTEAYGENGKVTLEAIGGDVTSTNKFGTIQLKNAGGKVKLSNNNGSVTFENNQIISKNVSIESKFGSVTLRVPREQQGKFILHTKMGSIKNDFDLPVKKTVNESNVNSSIGNSDIEFNINNDNGSININTK</sequence>
<keyword evidence="1" id="KW-1133">Transmembrane helix</keyword>
<keyword evidence="3" id="KW-1185">Reference proteome</keyword>
<keyword evidence="1" id="KW-0812">Transmembrane</keyword>
<evidence type="ECO:0008006" key="4">
    <source>
        <dbReference type="Google" id="ProtNLM"/>
    </source>
</evidence>
<accession>A0ABQ5N8F4</accession>
<organism evidence="2 3">
    <name type="scientific">Clostridium omnivorum</name>
    <dbReference type="NCBI Taxonomy" id="1604902"/>
    <lineage>
        <taxon>Bacteria</taxon>
        <taxon>Bacillati</taxon>
        <taxon>Bacillota</taxon>
        <taxon>Clostridia</taxon>
        <taxon>Eubacteriales</taxon>
        <taxon>Clostridiaceae</taxon>
        <taxon>Clostridium</taxon>
    </lineage>
</organism>
<dbReference type="RefSeq" id="WP_264850810.1">
    <property type="nucleotide sequence ID" value="NZ_BRXR01000001.1"/>
</dbReference>
<gene>
    <name evidence="2" type="ORF">bsdE14_29060</name>
</gene>
<reference evidence="2 3" key="1">
    <citation type="journal article" date="2024" name="Int. J. Syst. Evol. Microbiol.">
        <title>Clostridium omnivorum sp. nov., isolated from anoxic soil under the treatment of reductive soil disinfestation.</title>
        <authorList>
            <person name="Ueki A."/>
            <person name="Tonouchi A."/>
            <person name="Kaku N."/>
            <person name="Honma S."/>
            <person name="Ueki K."/>
        </authorList>
    </citation>
    <scope>NUCLEOTIDE SEQUENCE [LARGE SCALE GENOMIC DNA]</scope>
    <source>
        <strain evidence="2 3">E14</strain>
    </source>
</reference>
<dbReference type="Proteomes" id="UP001208567">
    <property type="component" value="Unassembled WGS sequence"/>
</dbReference>
<dbReference type="PANTHER" id="PTHR34094:SF1">
    <property type="entry name" value="PROTEIN FAM185A"/>
    <property type="match status" value="1"/>
</dbReference>
<dbReference type="InterPro" id="IPR047002">
    <property type="entry name" value="Tcp10_C_sf"/>
</dbReference>
<evidence type="ECO:0000313" key="3">
    <source>
        <dbReference type="Proteomes" id="UP001208567"/>
    </source>
</evidence>
<dbReference type="Gene3D" id="2.60.450.20">
    <property type="match status" value="1"/>
</dbReference>
<evidence type="ECO:0000256" key="1">
    <source>
        <dbReference type="SAM" id="Phobius"/>
    </source>
</evidence>
<feature type="transmembrane region" description="Helical" evidence="1">
    <location>
        <begin position="39"/>
        <end position="58"/>
    </location>
</feature>
<proteinExistence type="predicted"/>
<feature type="transmembrane region" description="Helical" evidence="1">
    <location>
        <begin position="70"/>
        <end position="88"/>
    </location>
</feature>
<dbReference type="PANTHER" id="PTHR34094">
    <property type="match status" value="1"/>
</dbReference>
<comment type="caution">
    <text evidence="2">The sequence shown here is derived from an EMBL/GenBank/DDBJ whole genome shotgun (WGS) entry which is preliminary data.</text>
</comment>
<dbReference type="EMBL" id="BRXR01000001">
    <property type="protein sequence ID" value="GLC31496.1"/>
    <property type="molecule type" value="Genomic_DNA"/>
</dbReference>
<keyword evidence="1" id="KW-0472">Membrane</keyword>
<protein>
    <recommendedName>
        <fullName evidence="4">Adhesin domain-containing protein</fullName>
    </recommendedName>
</protein>